<dbReference type="PANTHER" id="PTHR28037:SF1">
    <property type="entry name" value="ALCOHOL O-ACETYLTRANSFERASE 1-RELATED"/>
    <property type="match status" value="1"/>
</dbReference>
<dbReference type="Proteomes" id="UP001159405">
    <property type="component" value="Unassembled WGS sequence"/>
</dbReference>
<dbReference type="PANTHER" id="PTHR28037">
    <property type="entry name" value="ALCOHOL O-ACETYLTRANSFERASE 1-RELATED"/>
    <property type="match status" value="1"/>
</dbReference>
<dbReference type="EMBL" id="CALNXK010000057">
    <property type="protein sequence ID" value="CAH3136031.1"/>
    <property type="molecule type" value="Genomic_DNA"/>
</dbReference>
<proteinExistence type="predicted"/>
<keyword evidence="2" id="KW-1185">Reference proteome</keyword>
<dbReference type="Gene3D" id="3.30.559.10">
    <property type="entry name" value="Chloramphenicol acetyltransferase-like domain"/>
    <property type="match status" value="1"/>
</dbReference>
<dbReference type="Gene3D" id="3.30.559.30">
    <property type="entry name" value="Nonribosomal peptide synthetase, condensation domain"/>
    <property type="match status" value="1"/>
</dbReference>
<organism evidence="1 2">
    <name type="scientific">Porites lobata</name>
    <dbReference type="NCBI Taxonomy" id="104759"/>
    <lineage>
        <taxon>Eukaryota</taxon>
        <taxon>Metazoa</taxon>
        <taxon>Cnidaria</taxon>
        <taxon>Anthozoa</taxon>
        <taxon>Hexacorallia</taxon>
        <taxon>Scleractinia</taxon>
        <taxon>Fungiina</taxon>
        <taxon>Poritidae</taxon>
        <taxon>Porites</taxon>
    </lineage>
</organism>
<comment type="caution">
    <text evidence="1">The sequence shown here is derived from an EMBL/GenBank/DDBJ whole genome shotgun (WGS) entry which is preliminary data.</text>
</comment>
<evidence type="ECO:0000313" key="1">
    <source>
        <dbReference type="EMBL" id="CAH3136031.1"/>
    </source>
</evidence>
<feature type="non-terminal residue" evidence="1">
    <location>
        <position position="1"/>
    </location>
</feature>
<evidence type="ECO:0008006" key="3">
    <source>
        <dbReference type="Google" id="ProtNLM"/>
    </source>
</evidence>
<name>A0ABN8P6U4_9CNID</name>
<dbReference type="Pfam" id="PF07247">
    <property type="entry name" value="AATase"/>
    <property type="match status" value="1"/>
</dbReference>
<accession>A0ABN8P6U4</accession>
<dbReference type="InterPro" id="IPR010828">
    <property type="entry name" value="Atf2/Sli1-like"/>
</dbReference>
<dbReference type="InterPro" id="IPR052058">
    <property type="entry name" value="Alcohol_O-acetyltransferase"/>
</dbReference>
<reference evidence="1 2" key="1">
    <citation type="submission" date="2022-05" db="EMBL/GenBank/DDBJ databases">
        <authorList>
            <consortium name="Genoscope - CEA"/>
            <person name="William W."/>
        </authorList>
    </citation>
    <scope>NUCLEOTIDE SEQUENCE [LARGE SCALE GENOMIC DNA]</scope>
</reference>
<dbReference type="InterPro" id="IPR023213">
    <property type="entry name" value="CAT-like_dom_sf"/>
</dbReference>
<dbReference type="SUPFAM" id="SSF52777">
    <property type="entry name" value="CoA-dependent acyltransferases"/>
    <property type="match status" value="2"/>
</dbReference>
<evidence type="ECO:0000313" key="2">
    <source>
        <dbReference type="Proteomes" id="UP001159405"/>
    </source>
</evidence>
<gene>
    <name evidence="1" type="ORF">PLOB_00038431</name>
</gene>
<protein>
    <recommendedName>
        <fullName evidence="3">Alcohol acetyltransferase</fullName>
    </recommendedName>
</protein>
<sequence>HVENASSTSRPLGITERVLLERQRINGWGTVTSALLVDSTQELKQDDLRKALGLLTKRYPLLRMRIKESADEVFFEEMEDHDKVDFDLLDHITADNWVQGTEEELNGCNFDITRGPLWRVKLLKENFSERKYKNAVVFTFMHVICDALSIFALQRKLLEFLNSLSSGQEVEAESLPLRPPLESLADVVHPSTKEKILFSSFFKFQQTKAFLVKPKNLFLSIYPPVARKDPAVTKKTSLSARSLTEEETKLLINRCKENRCTVHGLITASTHLAIARILLRGKHDLKSPVSLESSYTISLRKDCEPKLSNEEFGAYMTASGLTIAVPPVEPNDKQGFWEFARECSRKVHAQLDSGKYRNLPKLYQCVDVRSYCKMSNIDFNEGRRVQVLNITNCGALVTKQAEDIRYKFAGWYFGLQGTNTSHLFGNNIVTIDGRLYWAVEYFPHVTTMTQAEEVFDSTLEVIKQACME</sequence>